<name>A0A318S2I7_9DEIO</name>
<proteinExistence type="predicted"/>
<sequence>MDVILLNLLFDAQTIWVWEVEVSRQLDQSSISFRLGFDELLSELFRVHQTSLLIRFNHILICLAMTYLDSIQSVADVRNRAGQRIRHSTSSNSW</sequence>
<protein>
    <submittedName>
        <fullName evidence="1">Uncharacterized protein</fullName>
    </submittedName>
</protein>
<dbReference type="RefSeq" id="WP_110888223.1">
    <property type="nucleotide sequence ID" value="NZ_QJSX01000016.1"/>
</dbReference>
<gene>
    <name evidence="1" type="ORF">DES52_116111</name>
</gene>
<reference evidence="1 2" key="1">
    <citation type="submission" date="2018-06" db="EMBL/GenBank/DDBJ databases">
        <title>Genomic Encyclopedia of Type Strains, Phase IV (KMG-IV): sequencing the most valuable type-strain genomes for metagenomic binning, comparative biology and taxonomic classification.</title>
        <authorList>
            <person name="Goeker M."/>
        </authorList>
    </citation>
    <scope>NUCLEOTIDE SEQUENCE [LARGE SCALE GENOMIC DNA]</scope>
    <source>
        <strain evidence="1 2">DSM 18048</strain>
    </source>
</reference>
<dbReference type="Proteomes" id="UP000248326">
    <property type="component" value="Unassembled WGS sequence"/>
</dbReference>
<evidence type="ECO:0000313" key="1">
    <source>
        <dbReference type="EMBL" id="PYE51044.1"/>
    </source>
</evidence>
<keyword evidence="2" id="KW-1185">Reference proteome</keyword>
<comment type="caution">
    <text evidence="1">The sequence shown here is derived from an EMBL/GenBank/DDBJ whole genome shotgun (WGS) entry which is preliminary data.</text>
</comment>
<organism evidence="1 2">
    <name type="scientific">Deinococcus yavapaiensis KR-236</name>
    <dbReference type="NCBI Taxonomy" id="694435"/>
    <lineage>
        <taxon>Bacteria</taxon>
        <taxon>Thermotogati</taxon>
        <taxon>Deinococcota</taxon>
        <taxon>Deinococci</taxon>
        <taxon>Deinococcales</taxon>
        <taxon>Deinococcaceae</taxon>
        <taxon>Deinococcus</taxon>
    </lineage>
</organism>
<accession>A0A318S2I7</accession>
<evidence type="ECO:0000313" key="2">
    <source>
        <dbReference type="Proteomes" id="UP000248326"/>
    </source>
</evidence>
<dbReference type="EMBL" id="QJSX01000016">
    <property type="protein sequence ID" value="PYE51044.1"/>
    <property type="molecule type" value="Genomic_DNA"/>
</dbReference>
<dbReference type="AlphaFoldDB" id="A0A318S2I7"/>